<dbReference type="InterPro" id="IPR015867">
    <property type="entry name" value="N-reg_PII/ATP_PRibTrfase_C"/>
</dbReference>
<gene>
    <name evidence="1" type="ORF">METZ01_LOCUS374432</name>
</gene>
<protein>
    <recommendedName>
        <fullName evidence="2">Nitrogen regulatory protein P-II</fullName>
    </recommendedName>
</protein>
<accession>A0A382TJH2</accession>
<reference evidence="1" key="1">
    <citation type="submission" date="2018-05" db="EMBL/GenBank/DDBJ databases">
        <authorList>
            <person name="Lanie J.A."/>
            <person name="Ng W.-L."/>
            <person name="Kazmierczak K.M."/>
            <person name="Andrzejewski T.M."/>
            <person name="Davidsen T.M."/>
            <person name="Wayne K.J."/>
            <person name="Tettelin H."/>
            <person name="Glass J.I."/>
            <person name="Rusch D."/>
            <person name="Podicherti R."/>
            <person name="Tsui H.-C.T."/>
            <person name="Winkler M.E."/>
        </authorList>
    </citation>
    <scope>NUCLEOTIDE SEQUENCE</scope>
</reference>
<evidence type="ECO:0008006" key="2">
    <source>
        <dbReference type="Google" id="ProtNLM"/>
    </source>
</evidence>
<proteinExistence type="predicted"/>
<dbReference type="InterPro" id="IPR011322">
    <property type="entry name" value="N-reg_PII-like_a/b"/>
</dbReference>
<dbReference type="SUPFAM" id="SSF54913">
    <property type="entry name" value="GlnB-like"/>
    <property type="match status" value="1"/>
</dbReference>
<name>A0A382TJH2_9ZZZZ</name>
<dbReference type="EMBL" id="UINC01136677">
    <property type="protein sequence ID" value="SVD21578.1"/>
    <property type="molecule type" value="Genomic_DNA"/>
</dbReference>
<dbReference type="PROSITE" id="PS51343">
    <property type="entry name" value="PII_GLNB_DOM"/>
    <property type="match status" value="1"/>
</dbReference>
<organism evidence="1">
    <name type="scientific">marine metagenome</name>
    <dbReference type="NCBI Taxonomy" id="408172"/>
    <lineage>
        <taxon>unclassified sequences</taxon>
        <taxon>metagenomes</taxon>
        <taxon>ecological metagenomes</taxon>
    </lineage>
</organism>
<dbReference type="GO" id="GO:0006808">
    <property type="term" value="P:regulation of nitrogen utilization"/>
    <property type="evidence" value="ECO:0007669"/>
    <property type="project" value="InterPro"/>
</dbReference>
<sequence length="35" mass="3515">QVAANTGKIGDGKISIASVESATRIRIGESGEDAL</sequence>
<dbReference type="GO" id="GO:0030234">
    <property type="term" value="F:enzyme regulator activity"/>
    <property type="evidence" value="ECO:0007669"/>
    <property type="project" value="InterPro"/>
</dbReference>
<feature type="non-terminal residue" evidence="1">
    <location>
        <position position="1"/>
    </location>
</feature>
<dbReference type="AlphaFoldDB" id="A0A382TJH2"/>
<dbReference type="InterPro" id="IPR002187">
    <property type="entry name" value="N-reg_PII"/>
</dbReference>
<evidence type="ECO:0000313" key="1">
    <source>
        <dbReference type="EMBL" id="SVD21578.1"/>
    </source>
</evidence>
<dbReference type="Gene3D" id="3.30.70.120">
    <property type="match status" value="1"/>
</dbReference>